<dbReference type="Proteomes" id="UP000229681">
    <property type="component" value="Unassembled WGS sequence"/>
</dbReference>
<keyword evidence="1" id="KW-0472">Membrane</keyword>
<sequence>MLKTLDALVARLLFVTPSAGRPSAVPAHADQPPPAAERAFNLSLAISGVRCIIQYMILPFVLPLIGLAANWAVPISLAVNLIAVAAIFFSLRRFWQTNYKGKWQYLIIALFALFFIAVFVYSDLTKLL</sequence>
<protein>
    <submittedName>
        <fullName evidence="2">Uncharacterized protein</fullName>
    </submittedName>
</protein>
<name>A0A2M8PGQ5_9CHLR</name>
<evidence type="ECO:0000313" key="2">
    <source>
        <dbReference type="EMBL" id="PJF36737.1"/>
    </source>
</evidence>
<dbReference type="EMBL" id="PGTM01000034">
    <property type="protein sequence ID" value="PJF36737.1"/>
    <property type="molecule type" value="Genomic_DNA"/>
</dbReference>
<feature type="transmembrane region" description="Helical" evidence="1">
    <location>
        <begin position="103"/>
        <end position="122"/>
    </location>
</feature>
<proteinExistence type="predicted"/>
<gene>
    <name evidence="2" type="ORF">CUN49_03950</name>
</gene>
<reference evidence="2 3" key="1">
    <citation type="submission" date="2017-11" db="EMBL/GenBank/DDBJ databases">
        <title>Evolution of Phototrophy in the Chloroflexi Phylum Driven by Horizontal Gene Transfer.</title>
        <authorList>
            <person name="Ward L.M."/>
            <person name="Hemp J."/>
            <person name="Shih P.M."/>
            <person name="Mcglynn S.E."/>
            <person name="Fischer W."/>
        </authorList>
    </citation>
    <scope>NUCLEOTIDE SEQUENCE [LARGE SCALE GENOMIC DNA]</scope>
    <source>
        <strain evidence="2">JP3_13</strain>
    </source>
</reference>
<accession>A0A2M8PGQ5</accession>
<keyword evidence="1" id="KW-0812">Transmembrane</keyword>
<evidence type="ECO:0000313" key="3">
    <source>
        <dbReference type="Proteomes" id="UP000229681"/>
    </source>
</evidence>
<comment type="caution">
    <text evidence="2">The sequence shown here is derived from an EMBL/GenBank/DDBJ whole genome shotgun (WGS) entry which is preliminary data.</text>
</comment>
<organism evidence="2 3">
    <name type="scientific">Candidatus Thermofonsia Clade 1 bacterium</name>
    <dbReference type="NCBI Taxonomy" id="2364210"/>
    <lineage>
        <taxon>Bacteria</taxon>
        <taxon>Bacillati</taxon>
        <taxon>Chloroflexota</taxon>
        <taxon>Candidatus Thermofontia</taxon>
        <taxon>Candidatus Thermofonsia Clade 1</taxon>
    </lineage>
</organism>
<feature type="transmembrane region" description="Helical" evidence="1">
    <location>
        <begin position="39"/>
        <end position="62"/>
    </location>
</feature>
<feature type="transmembrane region" description="Helical" evidence="1">
    <location>
        <begin position="69"/>
        <end position="91"/>
    </location>
</feature>
<dbReference type="AlphaFoldDB" id="A0A2M8PGQ5"/>
<keyword evidence="1" id="KW-1133">Transmembrane helix</keyword>
<evidence type="ECO:0000256" key="1">
    <source>
        <dbReference type="SAM" id="Phobius"/>
    </source>
</evidence>